<gene>
    <name evidence="2" type="ORF">M413DRAFT_313631</name>
</gene>
<dbReference type="HOGENOM" id="CLU_035247_0_0_1"/>
<dbReference type="InterPro" id="IPR001810">
    <property type="entry name" value="F-box_dom"/>
</dbReference>
<dbReference type="AlphaFoldDB" id="A0A0C3CR74"/>
<feature type="domain" description="F-box" evidence="1">
    <location>
        <begin position="1"/>
        <end position="48"/>
    </location>
</feature>
<evidence type="ECO:0000313" key="3">
    <source>
        <dbReference type="Proteomes" id="UP000053424"/>
    </source>
</evidence>
<dbReference type="Proteomes" id="UP000053424">
    <property type="component" value="Unassembled WGS sequence"/>
</dbReference>
<dbReference type="Pfam" id="PF00646">
    <property type="entry name" value="F-box"/>
    <property type="match status" value="1"/>
</dbReference>
<proteinExistence type="predicted"/>
<dbReference type="PROSITE" id="PS50181">
    <property type="entry name" value="FBOX"/>
    <property type="match status" value="1"/>
</dbReference>
<accession>A0A0C3CR74</accession>
<name>A0A0C3CR74_HEBCY</name>
<evidence type="ECO:0000313" key="2">
    <source>
        <dbReference type="EMBL" id="KIM46406.1"/>
    </source>
</evidence>
<dbReference type="STRING" id="686832.A0A0C3CR74"/>
<reference evidence="2 3" key="1">
    <citation type="submission" date="2014-04" db="EMBL/GenBank/DDBJ databases">
        <authorList>
            <consortium name="DOE Joint Genome Institute"/>
            <person name="Kuo A."/>
            <person name="Gay G."/>
            <person name="Dore J."/>
            <person name="Kohler A."/>
            <person name="Nagy L.G."/>
            <person name="Floudas D."/>
            <person name="Copeland A."/>
            <person name="Barry K.W."/>
            <person name="Cichocki N."/>
            <person name="Veneault-Fourrey C."/>
            <person name="LaButti K."/>
            <person name="Lindquist E.A."/>
            <person name="Lipzen A."/>
            <person name="Lundell T."/>
            <person name="Morin E."/>
            <person name="Murat C."/>
            <person name="Sun H."/>
            <person name="Tunlid A."/>
            <person name="Henrissat B."/>
            <person name="Grigoriev I.V."/>
            <person name="Hibbett D.S."/>
            <person name="Martin F."/>
            <person name="Nordberg H.P."/>
            <person name="Cantor M.N."/>
            <person name="Hua S.X."/>
        </authorList>
    </citation>
    <scope>NUCLEOTIDE SEQUENCE [LARGE SCALE GENOMIC DNA]</scope>
    <source>
        <strain evidence="3">h7</strain>
    </source>
</reference>
<dbReference type="SUPFAM" id="SSF81383">
    <property type="entry name" value="F-box domain"/>
    <property type="match status" value="1"/>
</dbReference>
<dbReference type="InterPro" id="IPR036047">
    <property type="entry name" value="F-box-like_dom_sf"/>
</dbReference>
<reference evidence="3" key="2">
    <citation type="submission" date="2015-01" db="EMBL/GenBank/DDBJ databases">
        <title>Evolutionary Origins and Diversification of the Mycorrhizal Mutualists.</title>
        <authorList>
            <consortium name="DOE Joint Genome Institute"/>
            <consortium name="Mycorrhizal Genomics Consortium"/>
            <person name="Kohler A."/>
            <person name="Kuo A."/>
            <person name="Nagy L.G."/>
            <person name="Floudas D."/>
            <person name="Copeland A."/>
            <person name="Barry K.W."/>
            <person name="Cichocki N."/>
            <person name="Veneault-Fourrey C."/>
            <person name="LaButti K."/>
            <person name="Lindquist E.A."/>
            <person name="Lipzen A."/>
            <person name="Lundell T."/>
            <person name="Morin E."/>
            <person name="Murat C."/>
            <person name="Riley R."/>
            <person name="Ohm R."/>
            <person name="Sun H."/>
            <person name="Tunlid A."/>
            <person name="Henrissat B."/>
            <person name="Grigoriev I.V."/>
            <person name="Hibbett D.S."/>
            <person name="Martin F."/>
        </authorList>
    </citation>
    <scope>NUCLEOTIDE SEQUENCE [LARGE SCALE GENOMIC DNA]</scope>
    <source>
        <strain evidence="3">h7</strain>
    </source>
</reference>
<evidence type="ECO:0000259" key="1">
    <source>
        <dbReference type="PROSITE" id="PS50181"/>
    </source>
</evidence>
<dbReference type="OrthoDB" id="2532648at2759"/>
<organism evidence="2 3">
    <name type="scientific">Hebeloma cylindrosporum</name>
    <dbReference type="NCBI Taxonomy" id="76867"/>
    <lineage>
        <taxon>Eukaryota</taxon>
        <taxon>Fungi</taxon>
        <taxon>Dikarya</taxon>
        <taxon>Basidiomycota</taxon>
        <taxon>Agaricomycotina</taxon>
        <taxon>Agaricomycetes</taxon>
        <taxon>Agaricomycetidae</taxon>
        <taxon>Agaricales</taxon>
        <taxon>Agaricineae</taxon>
        <taxon>Hymenogastraceae</taxon>
        <taxon>Hebeloma</taxon>
    </lineage>
</organism>
<protein>
    <recommendedName>
        <fullName evidence="1">F-box domain-containing protein</fullName>
    </recommendedName>
</protein>
<dbReference type="EMBL" id="KN831771">
    <property type="protein sequence ID" value="KIM46406.1"/>
    <property type="molecule type" value="Genomic_DNA"/>
</dbReference>
<sequence>MFFEALPDDLIAVILGELDLASLITASYLSKRIHSVASEPSLNPWRKPILRNLTTNIYEPALQHLSVRSTVPRHNWIEILILARPSFILYEATLPNLKAVEWEECFKRRFLPGWQKWKKESPWKEAFLRVLHRVWHRSVTTCTTDESWTKYIVLNRNGSANELETSSRAYHPLNIFNEIKLQNNLSHLETRIRLVIELADVRILALGTISKPRSNFSINPNAHILLNPPGIVESAHRNGLSSFAFSPPSSLVDDHGVYPNASTTIPACLFHEYRNPATAYSRLKCPQPALTHKNYPFYTHGGGDSRWVGSEEMEKNGLHWVGSLMITAQLLNWTRDADNGRCGTQQYASFDWNDLWAIAPWMQEVITKKVTGAGLGN</sequence>
<keyword evidence="3" id="KW-1185">Reference proteome</keyword>